<proteinExistence type="predicted"/>
<dbReference type="Pfam" id="PF00628">
    <property type="entry name" value="PHD"/>
    <property type="match status" value="1"/>
</dbReference>
<dbReference type="SUPFAM" id="SSF57903">
    <property type="entry name" value="FYVE/PHD zinc finger"/>
    <property type="match status" value="1"/>
</dbReference>
<reference evidence="6" key="1">
    <citation type="journal article" date="2013" name="Science">
        <title>The Amborella genome and the evolution of flowering plants.</title>
        <authorList>
            <consortium name="Amborella Genome Project"/>
        </authorList>
    </citation>
    <scope>NUCLEOTIDE SEQUENCE [LARGE SCALE GENOMIC DNA]</scope>
</reference>
<evidence type="ECO:0000256" key="3">
    <source>
        <dbReference type="ARBA" id="ARBA00022833"/>
    </source>
</evidence>
<keyword evidence="1" id="KW-0479">Metal-binding</keyword>
<dbReference type="InterPro" id="IPR019787">
    <property type="entry name" value="Znf_PHD-finger"/>
</dbReference>
<name>W1PXL5_AMBTC</name>
<dbReference type="STRING" id="13333.W1PXL5"/>
<feature type="domain" description="Zinc finger PHD-type" evidence="4">
    <location>
        <begin position="239"/>
        <end position="285"/>
    </location>
</feature>
<dbReference type="InterPro" id="IPR011011">
    <property type="entry name" value="Znf_FYVE_PHD"/>
</dbReference>
<dbReference type="Pfam" id="PF25565">
    <property type="entry name" value="Ubiquitin_At1g33420"/>
    <property type="match status" value="1"/>
</dbReference>
<dbReference type="InterPro" id="IPR001965">
    <property type="entry name" value="Znf_PHD"/>
</dbReference>
<dbReference type="PANTHER" id="PTHR46201:SF9">
    <property type="entry name" value="PHD FINGER PROTEIN MALE MEIOCYTE DEATH 1"/>
    <property type="match status" value="1"/>
</dbReference>
<dbReference type="Gramene" id="ERN12724">
    <property type="protein sequence ID" value="ERN12724"/>
    <property type="gene ID" value="AMTR_s00043p00048200"/>
</dbReference>
<dbReference type="PANTHER" id="PTHR46201">
    <property type="entry name" value="PHD FINGER PROTEIN MALE MEIOCYTE DEATH 1-RELATED"/>
    <property type="match status" value="1"/>
</dbReference>
<keyword evidence="3" id="KW-0862">Zinc</keyword>
<accession>W1PXL5</accession>
<dbReference type="PROSITE" id="PS01359">
    <property type="entry name" value="ZF_PHD_1"/>
    <property type="match status" value="1"/>
</dbReference>
<dbReference type="Proteomes" id="UP000017836">
    <property type="component" value="Unassembled WGS sequence"/>
</dbReference>
<keyword evidence="2" id="KW-0863">Zinc-finger</keyword>
<sequence length="301" mass="33850">MPLRVSWPTSWRRVTAGNCRAKRFTLVLAHIGDTCLLDFMLKSFNNCTLDYCDGEAATKTRKSESGDHPQNQIQVGRSEFERDLEYVYRRVREGGLGGEVVEAARRMVLDTKHLAKEWPIRDDDGKLRFMVSVVVAEEEAGIFSCATPPPELVVLPLHASVGDLRAKPERILCDTYCVMEGFVAQDLIWAQGLKVSEMELLFHMAQLGMGMGVWVRGKQAEWGAACLRYEGGAEERRVECTCGERDDDGERMVACDLCEVWQHTWCLGIPDVEEVAHLLFCDRCASALLPPDMLAHELLIV</sequence>
<evidence type="ECO:0000256" key="1">
    <source>
        <dbReference type="ARBA" id="ARBA00022723"/>
    </source>
</evidence>
<dbReference type="eggNOG" id="KOG1844">
    <property type="taxonomic scope" value="Eukaryota"/>
</dbReference>
<dbReference type="InterPro" id="IPR019786">
    <property type="entry name" value="Zinc_finger_PHD-type_CS"/>
</dbReference>
<evidence type="ECO:0000259" key="4">
    <source>
        <dbReference type="SMART" id="SM00249"/>
    </source>
</evidence>
<evidence type="ECO:0000313" key="5">
    <source>
        <dbReference type="EMBL" id="ERN12724.1"/>
    </source>
</evidence>
<dbReference type="OMA" id="LMDCKQF"/>
<dbReference type="InterPro" id="IPR013083">
    <property type="entry name" value="Znf_RING/FYVE/PHD"/>
</dbReference>
<dbReference type="EMBL" id="KI392605">
    <property type="protein sequence ID" value="ERN12724.1"/>
    <property type="molecule type" value="Genomic_DNA"/>
</dbReference>
<organism evidence="5 6">
    <name type="scientific">Amborella trichopoda</name>
    <dbReference type="NCBI Taxonomy" id="13333"/>
    <lineage>
        <taxon>Eukaryota</taxon>
        <taxon>Viridiplantae</taxon>
        <taxon>Streptophyta</taxon>
        <taxon>Embryophyta</taxon>
        <taxon>Tracheophyta</taxon>
        <taxon>Spermatophyta</taxon>
        <taxon>Magnoliopsida</taxon>
        <taxon>Amborellales</taxon>
        <taxon>Amborellaceae</taxon>
        <taxon>Amborella</taxon>
    </lineage>
</organism>
<dbReference type="GO" id="GO:0008270">
    <property type="term" value="F:zinc ion binding"/>
    <property type="evidence" value="ECO:0007669"/>
    <property type="project" value="UniProtKB-KW"/>
</dbReference>
<gene>
    <name evidence="5" type="ORF">AMTR_s00043p00048200</name>
</gene>
<evidence type="ECO:0000256" key="2">
    <source>
        <dbReference type="ARBA" id="ARBA00022771"/>
    </source>
</evidence>
<dbReference type="Gene3D" id="3.30.40.10">
    <property type="entry name" value="Zinc/RING finger domain, C3HC4 (zinc finger)"/>
    <property type="match status" value="1"/>
</dbReference>
<dbReference type="HOGENOM" id="CLU_012141_1_0_1"/>
<keyword evidence="6" id="KW-1185">Reference proteome</keyword>
<evidence type="ECO:0000313" key="6">
    <source>
        <dbReference type="Proteomes" id="UP000017836"/>
    </source>
</evidence>
<dbReference type="SMART" id="SM00249">
    <property type="entry name" value="PHD"/>
    <property type="match status" value="1"/>
</dbReference>
<dbReference type="AlphaFoldDB" id="W1PXL5"/>
<dbReference type="InterPro" id="IPR057765">
    <property type="entry name" value="MS1-like_ubiquitin"/>
</dbReference>
<protein>
    <recommendedName>
        <fullName evidence="4">Zinc finger PHD-type domain-containing protein</fullName>
    </recommendedName>
</protein>